<protein>
    <submittedName>
        <fullName evidence="1">Uncharacterized protein</fullName>
    </submittedName>
</protein>
<dbReference type="AlphaFoldDB" id="A0A330M0R3"/>
<evidence type="ECO:0000313" key="1">
    <source>
        <dbReference type="EMBL" id="SQH75164.1"/>
    </source>
</evidence>
<reference evidence="2" key="1">
    <citation type="submission" date="2018-06" db="EMBL/GenBank/DDBJ databases">
        <authorList>
            <person name="Cea G.-C."/>
            <person name="William W."/>
        </authorList>
    </citation>
    <scope>NUCLEOTIDE SEQUENCE [LARGE SCALE GENOMIC DNA]</scope>
    <source>
        <strain evidence="2">DB21MT-2</strain>
    </source>
</reference>
<sequence length="53" mass="5950">MSTQISCFVLLKSWCLVAPPLDARSLAFHLLAKAFTLTRDNYYTLPITSVKGF</sequence>
<name>A0A330M0R3_9GAMM</name>
<evidence type="ECO:0000313" key="2">
    <source>
        <dbReference type="Proteomes" id="UP000250123"/>
    </source>
</evidence>
<gene>
    <name evidence="1" type="ORF">SHEWBE_1195</name>
</gene>
<proteinExistence type="predicted"/>
<dbReference type="Proteomes" id="UP000250123">
    <property type="component" value="Chromosome SHEWBE"/>
</dbReference>
<dbReference type="EMBL" id="LS483452">
    <property type="protein sequence ID" value="SQH75164.1"/>
    <property type="molecule type" value="Genomic_DNA"/>
</dbReference>
<dbReference type="KEGG" id="sbk:SHEWBE_1195"/>
<organism evidence="1 2">
    <name type="scientific">Shewanella benthica</name>
    <dbReference type="NCBI Taxonomy" id="43661"/>
    <lineage>
        <taxon>Bacteria</taxon>
        <taxon>Pseudomonadati</taxon>
        <taxon>Pseudomonadota</taxon>
        <taxon>Gammaproteobacteria</taxon>
        <taxon>Alteromonadales</taxon>
        <taxon>Shewanellaceae</taxon>
        <taxon>Shewanella</taxon>
    </lineage>
</organism>
<accession>A0A330M0R3</accession>